<feature type="non-terminal residue" evidence="1">
    <location>
        <position position="49"/>
    </location>
</feature>
<accession>A0A0B7BHI6</accession>
<dbReference type="EMBL" id="HACG01045929">
    <property type="protein sequence ID" value="CEK92794.1"/>
    <property type="molecule type" value="Transcribed_RNA"/>
</dbReference>
<sequence length="49" mass="5402">MVSSMINIDQSGDNVPSIVQVSSKNENAGISFTGCCHQPQLTWFSRHHL</sequence>
<organism evidence="1">
    <name type="scientific">Arion vulgaris</name>
    <dbReference type="NCBI Taxonomy" id="1028688"/>
    <lineage>
        <taxon>Eukaryota</taxon>
        <taxon>Metazoa</taxon>
        <taxon>Spiralia</taxon>
        <taxon>Lophotrochozoa</taxon>
        <taxon>Mollusca</taxon>
        <taxon>Gastropoda</taxon>
        <taxon>Heterobranchia</taxon>
        <taxon>Euthyneura</taxon>
        <taxon>Panpulmonata</taxon>
        <taxon>Eupulmonata</taxon>
        <taxon>Stylommatophora</taxon>
        <taxon>Helicina</taxon>
        <taxon>Arionoidea</taxon>
        <taxon>Arionidae</taxon>
        <taxon>Arion</taxon>
    </lineage>
</organism>
<gene>
    <name evidence="1" type="primary">ORF190082</name>
</gene>
<name>A0A0B7BHI6_9EUPU</name>
<evidence type="ECO:0000313" key="1">
    <source>
        <dbReference type="EMBL" id="CEK92794.1"/>
    </source>
</evidence>
<protein>
    <submittedName>
        <fullName evidence="1">Uncharacterized protein</fullName>
    </submittedName>
</protein>
<dbReference type="AlphaFoldDB" id="A0A0B7BHI6"/>
<proteinExistence type="predicted"/>
<reference evidence="1" key="1">
    <citation type="submission" date="2014-12" db="EMBL/GenBank/DDBJ databases">
        <title>Insight into the proteome of Arion vulgaris.</title>
        <authorList>
            <person name="Aradska J."/>
            <person name="Bulat T."/>
            <person name="Smidak R."/>
            <person name="Sarate P."/>
            <person name="Gangsoo J."/>
            <person name="Sialana F."/>
            <person name="Bilban M."/>
            <person name="Lubec G."/>
        </authorList>
    </citation>
    <scope>NUCLEOTIDE SEQUENCE</scope>
    <source>
        <tissue evidence="1">Skin</tissue>
    </source>
</reference>